<evidence type="ECO:0000256" key="1">
    <source>
        <dbReference type="SAM" id="SignalP"/>
    </source>
</evidence>
<accession>A0A6N4V6Q4</accession>
<evidence type="ECO:0000313" key="2">
    <source>
        <dbReference type="EMBL" id="BBX50261.1"/>
    </source>
</evidence>
<proteinExistence type="predicted"/>
<dbReference type="EMBL" id="AP022570">
    <property type="protein sequence ID" value="BBX50261.1"/>
    <property type="molecule type" value="Genomic_DNA"/>
</dbReference>
<keyword evidence="1" id="KW-0732">Signal</keyword>
<evidence type="ECO:0008006" key="4">
    <source>
        <dbReference type="Google" id="ProtNLM"/>
    </source>
</evidence>
<protein>
    <recommendedName>
        <fullName evidence="4">Secreted protein</fullName>
    </recommendedName>
</protein>
<feature type="signal peptide" evidence="1">
    <location>
        <begin position="1"/>
        <end position="26"/>
    </location>
</feature>
<feature type="chain" id="PRO_5027091968" description="Secreted protein" evidence="1">
    <location>
        <begin position="27"/>
        <end position="175"/>
    </location>
</feature>
<dbReference type="Proteomes" id="UP000466785">
    <property type="component" value="Chromosome"/>
</dbReference>
<dbReference type="KEGG" id="mpof:MPOR_12870"/>
<evidence type="ECO:0000313" key="3">
    <source>
        <dbReference type="Proteomes" id="UP000466785"/>
    </source>
</evidence>
<reference evidence="2 3" key="1">
    <citation type="journal article" date="2019" name="Emerg. Microbes Infect.">
        <title>Comprehensive subspecies identification of 175 nontuberculous mycobacteria species based on 7547 genomic profiles.</title>
        <authorList>
            <person name="Matsumoto Y."/>
            <person name="Kinjo T."/>
            <person name="Motooka D."/>
            <person name="Nabeya D."/>
            <person name="Jung N."/>
            <person name="Uechi K."/>
            <person name="Horii T."/>
            <person name="Iida T."/>
            <person name="Fujita J."/>
            <person name="Nakamura S."/>
        </authorList>
    </citation>
    <scope>NUCLEOTIDE SEQUENCE [LARGE SCALE GENOMIC DNA]</scope>
    <source>
        <strain evidence="2 3">JCM 12603</strain>
    </source>
</reference>
<name>A0A6N4V6Q4_9MYCO</name>
<keyword evidence="3" id="KW-1185">Reference proteome</keyword>
<dbReference type="RefSeq" id="WP_163672984.1">
    <property type="nucleotide sequence ID" value="NZ_AP022570.1"/>
</dbReference>
<organism evidence="2 3">
    <name type="scientific">Mycolicibacterium poriferae</name>
    <dbReference type="NCBI Taxonomy" id="39694"/>
    <lineage>
        <taxon>Bacteria</taxon>
        <taxon>Bacillati</taxon>
        <taxon>Actinomycetota</taxon>
        <taxon>Actinomycetes</taxon>
        <taxon>Mycobacteriales</taxon>
        <taxon>Mycobacteriaceae</taxon>
        <taxon>Mycolicibacterium</taxon>
    </lineage>
</organism>
<dbReference type="AlphaFoldDB" id="A0A6N4V6Q4"/>
<gene>
    <name evidence="2" type="ORF">MPOR_12870</name>
</gene>
<sequence length="175" mass="17615">MVLRRILVGMLVAPACVAALPGLAAAQPPPPPPPPPPPNVNAWAPANPQDYAVLDGTAYAFTAGPLTCMLQRSGGYGCQGPLPGAPEGANVISGAAGGVPGFGSTPRPIFEGEVAALPPNTRLSFGTVSCGTDGATTACVDSRNQAGFVVTPDASWVNAVNPLLVRPEGTNPYFN</sequence>